<dbReference type="SUPFAM" id="SSF140612">
    <property type="entry name" value="EB1 dimerisation domain-like"/>
    <property type="match status" value="1"/>
</dbReference>
<dbReference type="InterPro" id="IPR027328">
    <property type="entry name" value="MAPRE"/>
</dbReference>
<keyword evidence="4" id="KW-0132">Cell division</keyword>
<dbReference type="Gene3D" id="1.10.418.10">
    <property type="entry name" value="Calponin-like domain"/>
    <property type="match status" value="1"/>
</dbReference>
<reference evidence="14" key="1">
    <citation type="journal article" date="2018" name="Nat. Microbiol.">
        <title>Leveraging single-cell genomics to expand the fungal tree of life.</title>
        <authorList>
            <person name="Ahrendt S.R."/>
            <person name="Quandt C.A."/>
            <person name="Ciobanu D."/>
            <person name="Clum A."/>
            <person name="Salamov A."/>
            <person name="Andreopoulos B."/>
            <person name="Cheng J.F."/>
            <person name="Woyke T."/>
            <person name="Pelin A."/>
            <person name="Henrissat B."/>
            <person name="Reynolds N.K."/>
            <person name="Benny G.L."/>
            <person name="Smith M.E."/>
            <person name="James T.Y."/>
            <person name="Grigoriev I.V."/>
        </authorList>
    </citation>
    <scope>NUCLEOTIDE SEQUENCE [LARGE SCALE GENOMIC DNA]</scope>
    <source>
        <strain evidence="14">RSA 1356</strain>
    </source>
</reference>
<name>A0A4P9XR62_9FUNG</name>
<evidence type="ECO:0000313" key="13">
    <source>
        <dbReference type="EMBL" id="RKP08555.1"/>
    </source>
</evidence>
<evidence type="ECO:0000256" key="3">
    <source>
        <dbReference type="ARBA" id="ARBA00022490"/>
    </source>
</evidence>
<keyword evidence="7" id="KW-0206">Cytoskeleton</keyword>
<dbReference type="PROSITE" id="PS51230">
    <property type="entry name" value="EB1_C"/>
    <property type="match status" value="1"/>
</dbReference>
<sequence>MGESRNDLLAWINNLLQLNYTKIEQLGTGAAYCQIIDSIYRNVPLSKVKFNAKADYEYVANFKVLQNSFDRNKIEKSIPVDRLIKCKMQDNLEFTQWIKQYWDNSQGYDNDYSKEAADRRKNSPGAPLRPGSSARAAGARAPSVAGRSGRLSAASGRASPADHNAALVQDLTRQMSEMRVNVDGLEKERDFYFQKLRDVELLLQDVAAQEELPPSDELIQLVQNILYSTEEGFDAPEGGEEGYEEEVY</sequence>
<dbReference type="GO" id="GO:0051301">
    <property type="term" value="P:cell division"/>
    <property type="evidence" value="ECO:0007669"/>
    <property type="project" value="UniProtKB-KW"/>
</dbReference>
<evidence type="ECO:0000256" key="1">
    <source>
        <dbReference type="ARBA" id="ARBA00004245"/>
    </source>
</evidence>
<evidence type="ECO:0000256" key="10">
    <source>
        <dbReference type="SAM" id="MobiDB-lite"/>
    </source>
</evidence>
<dbReference type="EMBL" id="KZ992591">
    <property type="protein sequence ID" value="RKP08555.1"/>
    <property type="molecule type" value="Genomic_DNA"/>
</dbReference>
<keyword evidence="6" id="KW-0498">Mitosis</keyword>
<dbReference type="GO" id="GO:0035371">
    <property type="term" value="C:microtubule plus-end"/>
    <property type="evidence" value="ECO:0007669"/>
    <property type="project" value="UniProtKB-ARBA"/>
</dbReference>
<dbReference type="Pfam" id="PF00307">
    <property type="entry name" value="CH"/>
    <property type="match status" value="1"/>
</dbReference>
<protein>
    <submittedName>
        <fullName evidence="13">Calponin homology domain-containing protein</fullName>
    </submittedName>
</protein>
<accession>A0A4P9XR62</accession>
<dbReference type="PROSITE" id="PS50021">
    <property type="entry name" value="CH"/>
    <property type="match status" value="1"/>
</dbReference>
<keyword evidence="3" id="KW-0963">Cytoplasm</keyword>
<evidence type="ECO:0000259" key="11">
    <source>
        <dbReference type="PROSITE" id="PS50021"/>
    </source>
</evidence>
<keyword evidence="14" id="KW-1185">Reference proteome</keyword>
<dbReference type="Proteomes" id="UP000271241">
    <property type="component" value="Unassembled WGS sequence"/>
</dbReference>
<feature type="region of interest" description="Disordered" evidence="10">
    <location>
        <begin position="112"/>
        <end position="163"/>
    </location>
</feature>
<feature type="compositionally biased region" description="Low complexity" evidence="10">
    <location>
        <begin position="129"/>
        <end position="161"/>
    </location>
</feature>
<dbReference type="STRING" id="78915.A0A4P9XR62"/>
<organism evidence="13 14">
    <name type="scientific">Thamnocephalis sphaerospora</name>
    <dbReference type="NCBI Taxonomy" id="78915"/>
    <lineage>
        <taxon>Eukaryota</taxon>
        <taxon>Fungi</taxon>
        <taxon>Fungi incertae sedis</taxon>
        <taxon>Zoopagomycota</taxon>
        <taxon>Zoopagomycotina</taxon>
        <taxon>Zoopagomycetes</taxon>
        <taxon>Zoopagales</taxon>
        <taxon>Sigmoideomycetaceae</taxon>
        <taxon>Thamnocephalis</taxon>
    </lineage>
</organism>
<comment type="subcellular location">
    <subcellularLocation>
        <location evidence="1">Cytoplasm</location>
        <location evidence="1">Cytoskeleton</location>
    </subcellularLocation>
</comment>
<dbReference type="InterPro" id="IPR001715">
    <property type="entry name" value="CH_dom"/>
</dbReference>
<evidence type="ECO:0000313" key="14">
    <source>
        <dbReference type="Proteomes" id="UP000271241"/>
    </source>
</evidence>
<dbReference type="Pfam" id="PF03271">
    <property type="entry name" value="EB1"/>
    <property type="match status" value="1"/>
</dbReference>
<feature type="compositionally biased region" description="Basic and acidic residues" evidence="10">
    <location>
        <begin position="112"/>
        <end position="121"/>
    </location>
</feature>
<keyword evidence="8" id="KW-0131">Cell cycle</keyword>
<dbReference type="OrthoDB" id="2119228at2759"/>
<dbReference type="InterPro" id="IPR036872">
    <property type="entry name" value="CH_dom_sf"/>
</dbReference>
<evidence type="ECO:0000256" key="7">
    <source>
        <dbReference type="ARBA" id="ARBA00023212"/>
    </source>
</evidence>
<dbReference type="Gene3D" id="1.20.5.1430">
    <property type="match status" value="1"/>
</dbReference>
<feature type="domain" description="Calponin-homology (CH)" evidence="11">
    <location>
        <begin position="2"/>
        <end position="103"/>
    </location>
</feature>
<dbReference type="GO" id="GO:0072686">
    <property type="term" value="C:mitotic spindle"/>
    <property type="evidence" value="ECO:0007669"/>
    <property type="project" value="UniProtKB-ARBA"/>
</dbReference>
<proteinExistence type="inferred from homology"/>
<evidence type="ECO:0000256" key="9">
    <source>
        <dbReference type="PROSITE-ProRule" id="PRU00576"/>
    </source>
</evidence>
<dbReference type="InterPro" id="IPR036133">
    <property type="entry name" value="EB1_C_sf"/>
</dbReference>
<keyword evidence="5 9" id="KW-0493">Microtubule</keyword>
<feature type="domain" description="EB1 C-terminal" evidence="12">
    <location>
        <begin position="160"/>
        <end position="235"/>
    </location>
</feature>
<evidence type="ECO:0000256" key="4">
    <source>
        <dbReference type="ARBA" id="ARBA00022618"/>
    </source>
</evidence>
<dbReference type="FunFam" id="1.20.5.1430:FF:000005">
    <property type="entry name" value="Eb1, isoform E"/>
    <property type="match status" value="1"/>
</dbReference>
<dbReference type="GO" id="GO:0030473">
    <property type="term" value="P:nuclear migration along microtubule"/>
    <property type="evidence" value="ECO:0007669"/>
    <property type="project" value="UniProtKB-ARBA"/>
</dbReference>
<dbReference type="FunFam" id="1.10.418.10:FF:000028">
    <property type="entry name" value="RP/EB family microtubule-associated protein"/>
    <property type="match status" value="1"/>
</dbReference>
<dbReference type="AlphaFoldDB" id="A0A4P9XR62"/>
<dbReference type="SUPFAM" id="SSF47576">
    <property type="entry name" value="Calponin-homology domain, CH-domain"/>
    <property type="match status" value="1"/>
</dbReference>
<dbReference type="PANTHER" id="PTHR10623">
    <property type="entry name" value="MICROTUBULE-ASSOCIATED PROTEIN RP/EB FAMILY MEMBER"/>
    <property type="match status" value="1"/>
</dbReference>
<dbReference type="GO" id="GO:0051010">
    <property type="term" value="F:microtubule plus-end binding"/>
    <property type="evidence" value="ECO:0007669"/>
    <property type="project" value="UniProtKB-ARBA"/>
</dbReference>
<comment type="similarity">
    <text evidence="2">Belongs to the MAPRE family.</text>
</comment>
<evidence type="ECO:0000256" key="8">
    <source>
        <dbReference type="ARBA" id="ARBA00023306"/>
    </source>
</evidence>
<evidence type="ECO:0000256" key="6">
    <source>
        <dbReference type="ARBA" id="ARBA00022776"/>
    </source>
</evidence>
<evidence type="ECO:0000256" key="5">
    <source>
        <dbReference type="ARBA" id="ARBA00022701"/>
    </source>
</evidence>
<dbReference type="GO" id="GO:0035372">
    <property type="term" value="P:protein localization to microtubule"/>
    <property type="evidence" value="ECO:0007669"/>
    <property type="project" value="UniProtKB-ARBA"/>
</dbReference>
<evidence type="ECO:0000259" key="12">
    <source>
        <dbReference type="PROSITE" id="PS51230"/>
    </source>
</evidence>
<gene>
    <name evidence="13" type="ORF">THASP1DRAFT_15523</name>
</gene>
<dbReference type="InterPro" id="IPR004953">
    <property type="entry name" value="EB1_C"/>
</dbReference>
<evidence type="ECO:0000256" key="2">
    <source>
        <dbReference type="ARBA" id="ARBA00010729"/>
    </source>
</evidence>